<evidence type="ECO:0000256" key="10">
    <source>
        <dbReference type="ARBA" id="ARBA00023209"/>
    </source>
</evidence>
<evidence type="ECO:0000256" key="11">
    <source>
        <dbReference type="ARBA" id="ARBA00023264"/>
    </source>
</evidence>
<feature type="domain" description="PLD phosphodiesterase" evidence="13">
    <location>
        <begin position="209"/>
        <end position="236"/>
    </location>
</feature>
<evidence type="ECO:0000256" key="3">
    <source>
        <dbReference type="ARBA" id="ARBA00022516"/>
    </source>
</evidence>
<evidence type="ECO:0000256" key="6">
    <source>
        <dbReference type="ARBA" id="ARBA00022737"/>
    </source>
</evidence>
<keyword evidence="9 12" id="KW-0472">Membrane</keyword>
<protein>
    <submittedName>
        <fullName evidence="14">Cardiolipin synthetase</fullName>
        <ecNumber evidence="14">2.7.8.-</ecNumber>
    </submittedName>
</protein>
<feature type="transmembrane region" description="Helical" evidence="12">
    <location>
        <begin position="38"/>
        <end position="61"/>
    </location>
</feature>
<evidence type="ECO:0000256" key="12">
    <source>
        <dbReference type="SAM" id="Phobius"/>
    </source>
</evidence>
<evidence type="ECO:0000256" key="2">
    <source>
        <dbReference type="ARBA" id="ARBA00022475"/>
    </source>
</evidence>
<sequence length="467" mass="53473">MEAHSLAQILLTYTIIILSGILVFSAISHILYQKRSPASMISWLLAVFFLPIVTVPLYFLIGIRKRESKQMKSFVTFEHTNHPNNIDSQRLPLLQILKKDGIPPATSGNSYKLITSDTEAFETMLQEIEQSRQSIDLCTYVFTYDQTTKTILDALSRKAAEGVKVRLLLDLVGSWGVYFRQRCFKPLRSAGGEVAFFVPLFQKPFQSYVNLRNHRKIYLFDRTKVLSGGMNLSNEYMGKDDGSKRWKDILYLLEGPAVYNFYTVFINDWNYATEASEAIQPQSMAKSKGENIVQVIPSGPDIPRDALYEALLSTIYSAKERIWIVTPYFVPDENLMKALIIARHRDIDVKLITPKESDHLIADLGRGAYMREIYEAGVDVRFYEGEMLHAKAILIDMTGGMIGSVNLDNRSLFLNYEIVTFAYSETLIEQIENWMLELMEHSDKELLYPSKTREALENIMKVFTPLL</sequence>
<dbReference type="InterPro" id="IPR025202">
    <property type="entry name" value="PLD-like_dom"/>
</dbReference>
<feature type="domain" description="PLD phosphodiesterase" evidence="13">
    <location>
        <begin position="384"/>
        <end position="411"/>
    </location>
</feature>
<evidence type="ECO:0000256" key="4">
    <source>
        <dbReference type="ARBA" id="ARBA00022679"/>
    </source>
</evidence>
<dbReference type="GO" id="GO:0008808">
    <property type="term" value="F:cardiolipin synthase activity"/>
    <property type="evidence" value="ECO:0007669"/>
    <property type="project" value="InterPro"/>
</dbReference>
<evidence type="ECO:0000256" key="1">
    <source>
        <dbReference type="ARBA" id="ARBA00004651"/>
    </source>
</evidence>
<comment type="subcellular location">
    <subcellularLocation>
        <location evidence="1">Cell membrane</location>
        <topology evidence="1">Multi-pass membrane protein</topology>
    </subcellularLocation>
</comment>
<keyword evidence="10" id="KW-0594">Phospholipid biosynthesis</keyword>
<dbReference type="PROSITE" id="PS50035">
    <property type="entry name" value="PLD"/>
    <property type="match status" value="2"/>
</dbReference>
<evidence type="ECO:0000256" key="8">
    <source>
        <dbReference type="ARBA" id="ARBA00023098"/>
    </source>
</evidence>
<proteinExistence type="predicted"/>
<keyword evidence="2" id="KW-1003">Cell membrane</keyword>
<dbReference type="Gene3D" id="3.30.870.10">
    <property type="entry name" value="Endonuclease Chain A"/>
    <property type="match status" value="2"/>
</dbReference>
<keyword evidence="8" id="KW-0443">Lipid metabolism</keyword>
<dbReference type="Pfam" id="PF13091">
    <property type="entry name" value="PLDc_2"/>
    <property type="match status" value="2"/>
</dbReference>
<dbReference type="InterPro" id="IPR027379">
    <property type="entry name" value="CLS_N"/>
</dbReference>
<evidence type="ECO:0000313" key="14">
    <source>
        <dbReference type="EMBL" id="SFV55881.1"/>
    </source>
</evidence>
<evidence type="ECO:0000259" key="13">
    <source>
        <dbReference type="PROSITE" id="PS50035"/>
    </source>
</evidence>
<evidence type="ECO:0000256" key="5">
    <source>
        <dbReference type="ARBA" id="ARBA00022692"/>
    </source>
</evidence>
<keyword evidence="3" id="KW-0444">Lipid biosynthesis</keyword>
<keyword evidence="7 12" id="KW-1133">Transmembrane helix</keyword>
<dbReference type="NCBIfam" id="TIGR04265">
    <property type="entry name" value="bac_cardiolipin"/>
    <property type="match status" value="1"/>
</dbReference>
<dbReference type="SUPFAM" id="SSF56024">
    <property type="entry name" value="Phospholipase D/nuclease"/>
    <property type="match status" value="2"/>
</dbReference>
<keyword evidence="5 12" id="KW-0812">Transmembrane</keyword>
<dbReference type="PANTHER" id="PTHR21248">
    <property type="entry name" value="CARDIOLIPIN SYNTHASE"/>
    <property type="match status" value="1"/>
</dbReference>
<dbReference type="SMART" id="SM00155">
    <property type="entry name" value="PLDc"/>
    <property type="match status" value="2"/>
</dbReference>
<keyword evidence="11" id="KW-1208">Phospholipid metabolism</keyword>
<gene>
    <name evidence="14" type="ORF">MNB_SV-10-121</name>
</gene>
<dbReference type="InterPro" id="IPR022924">
    <property type="entry name" value="Cardiolipin_synthase"/>
</dbReference>
<keyword evidence="6" id="KW-0677">Repeat</keyword>
<evidence type="ECO:0000256" key="9">
    <source>
        <dbReference type="ARBA" id="ARBA00023136"/>
    </source>
</evidence>
<dbReference type="Pfam" id="PF13396">
    <property type="entry name" value="PLDc_N"/>
    <property type="match status" value="1"/>
</dbReference>
<dbReference type="CDD" id="cd09162">
    <property type="entry name" value="PLDc_CLS_unchar1_2"/>
    <property type="match status" value="1"/>
</dbReference>
<dbReference type="InterPro" id="IPR001736">
    <property type="entry name" value="PLipase_D/transphosphatidylase"/>
</dbReference>
<evidence type="ECO:0000256" key="7">
    <source>
        <dbReference type="ARBA" id="ARBA00022989"/>
    </source>
</evidence>
<accession>A0A1W1BQX2</accession>
<name>A0A1W1BQX2_9ZZZZ</name>
<dbReference type="GO" id="GO:0005886">
    <property type="term" value="C:plasma membrane"/>
    <property type="evidence" value="ECO:0007669"/>
    <property type="project" value="UniProtKB-SubCell"/>
</dbReference>
<dbReference type="AlphaFoldDB" id="A0A1W1BQX2"/>
<reference evidence="14" key="1">
    <citation type="submission" date="2016-10" db="EMBL/GenBank/DDBJ databases">
        <authorList>
            <person name="de Groot N.N."/>
        </authorList>
    </citation>
    <scope>NUCLEOTIDE SEQUENCE</scope>
</reference>
<feature type="transmembrane region" description="Helical" evidence="12">
    <location>
        <begin position="9"/>
        <end position="32"/>
    </location>
</feature>
<keyword evidence="4 14" id="KW-0808">Transferase</keyword>
<organism evidence="14">
    <name type="scientific">hydrothermal vent metagenome</name>
    <dbReference type="NCBI Taxonomy" id="652676"/>
    <lineage>
        <taxon>unclassified sequences</taxon>
        <taxon>metagenomes</taxon>
        <taxon>ecological metagenomes</taxon>
    </lineage>
</organism>
<dbReference type="EC" id="2.7.8.-" evidence="14"/>
<dbReference type="GO" id="GO:0032049">
    <property type="term" value="P:cardiolipin biosynthetic process"/>
    <property type="evidence" value="ECO:0007669"/>
    <property type="project" value="InterPro"/>
</dbReference>
<dbReference type="EMBL" id="FPHL01000012">
    <property type="protein sequence ID" value="SFV55881.1"/>
    <property type="molecule type" value="Genomic_DNA"/>
</dbReference>
<dbReference type="PANTHER" id="PTHR21248:SF22">
    <property type="entry name" value="PHOSPHOLIPASE D"/>
    <property type="match status" value="1"/>
</dbReference>